<dbReference type="PANTHER" id="PTHR43095">
    <property type="entry name" value="SUGAR KINASE"/>
    <property type="match status" value="1"/>
</dbReference>
<dbReference type="Proteomes" id="UP000199474">
    <property type="component" value="Unassembled WGS sequence"/>
</dbReference>
<accession>A0A1I1XEL0</accession>
<feature type="domain" description="Carbohydrate kinase FGGY C-terminal" evidence="6">
    <location>
        <begin position="300"/>
        <end position="439"/>
    </location>
</feature>
<evidence type="ECO:0000313" key="7">
    <source>
        <dbReference type="EMBL" id="SFE05078.1"/>
    </source>
</evidence>
<protein>
    <submittedName>
        <fullName evidence="7">Xylulokinase</fullName>
    </submittedName>
</protein>
<proteinExistence type="inferred from homology"/>
<dbReference type="SUPFAM" id="SSF53067">
    <property type="entry name" value="Actin-like ATPase domain"/>
    <property type="match status" value="2"/>
</dbReference>
<organism evidence="7 8">
    <name type="scientific">Lentibacillus persicus</name>
    <dbReference type="NCBI Taxonomy" id="640948"/>
    <lineage>
        <taxon>Bacteria</taxon>
        <taxon>Bacillati</taxon>
        <taxon>Bacillota</taxon>
        <taxon>Bacilli</taxon>
        <taxon>Bacillales</taxon>
        <taxon>Bacillaceae</taxon>
        <taxon>Lentibacillus</taxon>
    </lineage>
</organism>
<dbReference type="InterPro" id="IPR018485">
    <property type="entry name" value="FGGY_C"/>
</dbReference>
<dbReference type="AlphaFoldDB" id="A0A1I1XEL0"/>
<dbReference type="Pfam" id="PF00370">
    <property type="entry name" value="FGGY_N"/>
    <property type="match status" value="1"/>
</dbReference>
<dbReference type="InterPro" id="IPR043129">
    <property type="entry name" value="ATPase_NBD"/>
</dbReference>
<dbReference type="CDD" id="cd07805">
    <property type="entry name" value="ASKHA_NBD_FGGY_CvXK-like"/>
    <property type="match status" value="1"/>
</dbReference>
<dbReference type="Gene3D" id="3.30.420.40">
    <property type="match status" value="2"/>
</dbReference>
<dbReference type="InterPro" id="IPR018483">
    <property type="entry name" value="Carb_kinase_FGGY_CS"/>
</dbReference>
<dbReference type="Pfam" id="PF02782">
    <property type="entry name" value="FGGY_C"/>
    <property type="match status" value="1"/>
</dbReference>
<dbReference type="GO" id="GO:0016773">
    <property type="term" value="F:phosphotransferase activity, alcohol group as acceptor"/>
    <property type="evidence" value="ECO:0007669"/>
    <property type="project" value="InterPro"/>
</dbReference>
<evidence type="ECO:0000256" key="3">
    <source>
        <dbReference type="ARBA" id="ARBA00022777"/>
    </source>
</evidence>
<evidence type="ECO:0000256" key="4">
    <source>
        <dbReference type="RuleBase" id="RU003733"/>
    </source>
</evidence>
<evidence type="ECO:0000313" key="8">
    <source>
        <dbReference type="Proteomes" id="UP000199474"/>
    </source>
</evidence>
<dbReference type="PANTHER" id="PTHR43095:SF5">
    <property type="entry name" value="XYLULOSE KINASE"/>
    <property type="match status" value="1"/>
</dbReference>
<dbReference type="OrthoDB" id="9805576at2"/>
<dbReference type="GO" id="GO:0005975">
    <property type="term" value="P:carbohydrate metabolic process"/>
    <property type="evidence" value="ECO:0007669"/>
    <property type="project" value="InterPro"/>
</dbReference>
<reference evidence="8" key="1">
    <citation type="submission" date="2016-10" db="EMBL/GenBank/DDBJ databases">
        <authorList>
            <person name="Varghese N."/>
            <person name="Submissions S."/>
        </authorList>
    </citation>
    <scope>NUCLEOTIDE SEQUENCE [LARGE SCALE GENOMIC DNA]</scope>
    <source>
        <strain evidence="8">DSM 22530</strain>
    </source>
</reference>
<evidence type="ECO:0000259" key="5">
    <source>
        <dbReference type="Pfam" id="PF00370"/>
    </source>
</evidence>
<dbReference type="InterPro" id="IPR050406">
    <property type="entry name" value="FGGY_Carb_Kinase"/>
</dbReference>
<gene>
    <name evidence="7" type="ORF">SAMN05216238_107207</name>
</gene>
<dbReference type="EMBL" id="FOMR01000007">
    <property type="protein sequence ID" value="SFE05078.1"/>
    <property type="molecule type" value="Genomic_DNA"/>
</dbReference>
<feature type="domain" description="Carbohydrate kinase FGGY N-terminal" evidence="5">
    <location>
        <begin position="4"/>
        <end position="246"/>
    </location>
</feature>
<keyword evidence="2 4" id="KW-0808">Transferase</keyword>
<keyword evidence="3 4" id="KW-0418">Kinase</keyword>
<dbReference type="InterPro" id="IPR018484">
    <property type="entry name" value="FGGY_N"/>
</dbReference>
<sequence length="497" mass="55280">MEEYIAAFDIGTTAIKGVLVNNQATISGEYSELLDTYYGENGEVEQNPADWWQGMKEITQKWWSELNVNPKQIVALTFSGQMEDVISISPKYSNQRAILYSDTRSEQEAAYIMKKLPFIQTKIGNTIRPSTPLAKLLWLKENNAELFDETECFVFSSKDYAIYKLTNTFVTDPTTAATTGMMCLNTRGWIPNVLETFELNGNQLPTICNSDETVGYITKEAAGETGFLESIPVLCGSGDAGASTMGAAAVNHGDTYFYVGTTGWVATVQDSINQNKSIDNVFNLTHLPENLNISIAPILNAGNVHKWAVETFTNKEANEKYEEFEVLIEDSPAGSNGLLFLPYLNGERCPVRDSDAKGAFWGIGPETKKSDMARSVIEGICFSYKQLIDLITNLGDRGLLTLIGGGSKSSSWCQILADVIGRPVRVPMDSEYMPALGISSSAFVNQRWTESYRDFSERFLVTAEAKTYKPDMVNHGVYQRIYQQYLKLYPSLKGIYD</sequence>
<dbReference type="RefSeq" id="WP_090085471.1">
    <property type="nucleotide sequence ID" value="NZ_FOMR01000007.1"/>
</dbReference>
<comment type="similarity">
    <text evidence="1 4">Belongs to the FGGY kinase family.</text>
</comment>
<dbReference type="STRING" id="640948.SAMN05216238_107207"/>
<dbReference type="PIRSF" id="PIRSF000538">
    <property type="entry name" value="GlpK"/>
    <property type="match status" value="1"/>
</dbReference>
<name>A0A1I1XEL0_9BACI</name>
<keyword evidence="8" id="KW-1185">Reference proteome</keyword>
<dbReference type="InterPro" id="IPR000577">
    <property type="entry name" value="Carb_kinase_FGGY"/>
</dbReference>
<dbReference type="GO" id="GO:0016301">
    <property type="term" value="F:kinase activity"/>
    <property type="evidence" value="ECO:0007669"/>
    <property type="project" value="UniProtKB-KW"/>
</dbReference>
<evidence type="ECO:0000256" key="1">
    <source>
        <dbReference type="ARBA" id="ARBA00009156"/>
    </source>
</evidence>
<evidence type="ECO:0000259" key="6">
    <source>
        <dbReference type="Pfam" id="PF02782"/>
    </source>
</evidence>
<dbReference type="PROSITE" id="PS00445">
    <property type="entry name" value="FGGY_KINASES_2"/>
    <property type="match status" value="1"/>
</dbReference>
<evidence type="ECO:0000256" key="2">
    <source>
        <dbReference type="ARBA" id="ARBA00022679"/>
    </source>
</evidence>